<feature type="transmembrane region" description="Helical" evidence="7">
    <location>
        <begin position="159"/>
        <end position="183"/>
    </location>
</feature>
<dbReference type="GO" id="GO:0005886">
    <property type="term" value="C:plasma membrane"/>
    <property type="evidence" value="ECO:0007669"/>
    <property type="project" value="UniProtKB-SubCell"/>
</dbReference>
<evidence type="ECO:0000256" key="7">
    <source>
        <dbReference type="SAM" id="Phobius"/>
    </source>
</evidence>
<proteinExistence type="inferred from homology"/>
<evidence type="ECO:0000256" key="3">
    <source>
        <dbReference type="ARBA" id="ARBA00022475"/>
    </source>
</evidence>
<feature type="transmembrane region" description="Helical" evidence="7">
    <location>
        <begin position="264"/>
        <end position="283"/>
    </location>
</feature>
<feature type="transmembrane region" description="Helical" evidence="7">
    <location>
        <begin position="75"/>
        <end position="97"/>
    </location>
</feature>
<dbReference type="InterPro" id="IPR000620">
    <property type="entry name" value="EamA_dom"/>
</dbReference>
<dbReference type="InterPro" id="IPR037185">
    <property type="entry name" value="EmrE-like"/>
</dbReference>
<feature type="transmembrane region" description="Helical" evidence="7">
    <location>
        <begin position="49"/>
        <end position="69"/>
    </location>
</feature>
<evidence type="ECO:0000313" key="10">
    <source>
        <dbReference type="Proteomes" id="UP000051672"/>
    </source>
</evidence>
<sequence>MEIALKIAGPVFSALQMNFLRFLIGGIVLLPMALKFLRTNKLTARAHWSLFALTGFICVVVSMTFYQIAVENAPAAPVAVLFSCNPVFALIFSYIILHESLSRSSIISVVVSVIGLLVIVNPAHLSNPFGLMMALMSAVLFGLYSIVSRYGSQKYGYNGITMTTFTFFAGAIELLAVIGLSHLPLIENWLGKGVFVDIPVFQGISWSTLPLLLFIGIGITGGGFALYFMAMERSDVSTASLVFFIKPGLAPILAAIILGENIPVTTIIGIVIILIGSVITFMGENFMERVDAMNPWHHEQ</sequence>
<evidence type="ECO:0000256" key="1">
    <source>
        <dbReference type="ARBA" id="ARBA00004651"/>
    </source>
</evidence>
<keyword evidence="5 7" id="KW-1133">Transmembrane helix</keyword>
<dbReference type="PATRIC" id="fig|1423727.3.peg.1594"/>
<keyword evidence="10" id="KW-1185">Reference proteome</keyword>
<feature type="domain" description="EamA" evidence="8">
    <location>
        <begin position="4"/>
        <end position="120"/>
    </location>
</feature>
<dbReference type="Pfam" id="PF00892">
    <property type="entry name" value="EamA"/>
    <property type="match status" value="2"/>
</dbReference>
<dbReference type="PANTHER" id="PTHR32322">
    <property type="entry name" value="INNER MEMBRANE TRANSPORTER"/>
    <property type="match status" value="1"/>
</dbReference>
<evidence type="ECO:0000256" key="5">
    <source>
        <dbReference type="ARBA" id="ARBA00022989"/>
    </source>
</evidence>
<keyword evidence="4 7" id="KW-0812">Transmembrane</keyword>
<comment type="similarity">
    <text evidence="2">Belongs to the EamA transporter family.</text>
</comment>
<reference evidence="9 10" key="1">
    <citation type="journal article" date="2015" name="Genome Announc.">
        <title>Expanding the biotechnology potential of lactobacilli through comparative genomics of 213 strains and associated genera.</title>
        <authorList>
            <person name="Sun Z."/>
            <person name="Harris H.M."/>
            <person name="McCann A."/>
            <person name="Guo C."/>
            <person name="Argimon S."/>
            <person name="Zhang W."/>
            <person name="Yang X."/>
            <person name="Jeffery I.B."/>
            <person name="Cooney J.C."/>
            <person name="Kagawa T.F."/>
            <person name="Liu W."/>
            <person name="Song Y."/>
            <person name="Salvetti E."/>
            <person name="Wrobel A."/>
            <person name="Rasinkangas P."/>
            <person name="Parkhill J."/>
            <person name="Rea M.C."/>
            <person name="O'Sullivan O."/>
            <person name="Ritari J."/>
            <person name="Douillard F.P."/>
            <person name="Paul Ross R."/>
            <person name="Yang R."/>
            <person name="Briner A.E."/>
            <person name="Felis G.E."/>
            <person name="de Vos W.M."/>
            <person name="Barrangou R."/>
            <person name="Klaenhammer T.R."/>
            <person name="Caufield P.W."/>
            <person name="Cui Y."/>
            <person name="Zhang H."/>
            <person name="O'Toole P.W."/>
        </authorList>
    </citation>
    <scope>NUCLEOTIDE SEQUENCE [LARGE SCALE GENOMIC DNA]</scope>
    <source>
        <strain evidence="9 10">DSM 23927</strain>
    </source>
</reference>
<evidence type="ECO:0000313" key="9">
    <source>
        <dbReference type="EMBL" id="KRM71460.1"/>
    </source>
</evidence>
<protein>
    <submittedName>
        <fullName evidence="9">Transport protein</fullName>
    </submittedName>
</protein>
<dbReference type="AlphaFoldDB" id="A0A0R2B0C0"/>
<dbReference type="Gene3D" id="1.10.3730.20">
    <property type="match status" value="2"/>
</dbReference>
<dbReference type="SUPFAM" id="SSF103481">
    <property type="entry name" value="Multidrug resistance efflux transporter EmrE"/>
    <property type="match status" value="2"/>
</dbReference>
<dbReference type="PANTHER" id="PTHR32322:SF18">
    <property type="entry name" value="S-ADENOSYLMETHIONINE_S-ADENOSYLHOMOCYSTEINE TRANSPORTER"/>
    <property type="match status" value="1"/>
</dbReference>
<comment type="subcellular location">
    <subcellularLocation>
        <location evidence="1">Cell membrane</location>
        <topology evidence="1">Multi-pass membrane protein</topology>
    </subcellularLocation>
</comment>
<feature type="transmembrane region" description="Helical" evidence="7">
    <location>
        <begin position="203"/>
        <end position="229"/>
    </location>
</feature>
<comment type="caution">
    <text evidence="9">The sequence shown here is derived from an EMBL/GenBank/DDBJ whole genome shotgun (WGS) entry which is preliminary data.</text>
</comment>
<keyword evidence="6 7" id="KW-0472">Membrane</keyword>
<dbReference type="Proteomes" id="UP000051672">
    <property type="component" value="Unassembled WGS sequence"/>
</dbReference>
<evidence type="ECO:0000259" key="8">
    <source>
        <dbReference type="Pfam" id="PF00892"/>
    </source>
</evidence>
<evidence type="ECO:0000256" key="6">
    <source>
        <dbReference type="ARBA" id="ARBA00023136"/>
    </source>
</evidence>
<feature type="transmembrane region" description="Helical" evidence="7">
    <location>
        <begin position="19"/>
        <end position="37"/>
    </location>
</feature>
<feature type="transmembrane region" description="Helical" evidence="7">
    <location>
        <begin position="129"/>
        <end position="147"/>
    </location>
</feature>
<evidence type="ECO:0000256" key="4">
    <source>
        <dbReference type="ARBA" id="ARBA00022692"/>
    </source>
</evidence>
<feature type="domain" description="EamA" evidence="8">
    <location>
        <begin position="129"/>
        <end position="281"/>
    </location>
</feature>
<accession>A0A0R2B0C0</accession>
<keyword evidence="3" id="KW-1003">Cell membrane</keyword>
<organism evidence="9 10">
    <name type="scientific">Lacticaseibacillus brantae DSM 23927</name>
    <dbReference type="NCBI Taxonomy" id="1423727"/>
    <lineage>
        <taxon>Bacteria</taxon>
        <taxon>Bacillati</taxon>
        <taxon>Bacillota</taxon>
        <taxon>Bacilli</taxon>
        <taxon>Lactobacillales</taxon>
        <taxon>Lactobacillaceae</taxon>
        <taxon>Lacticaseibacillus</taxon>
    </lineage>
</organism>
<feature type="transmembrane region" description="Helical" evidence="7">
    <location>
        <begin position="104"/>
        <end position="123"/>
    </location>
</feature>
<dbReference type="InterPro" id="IPR050638">
    <property type="entry name" value="AA-Vitamin_Transporters"/>
</dbReference>
<dbReference type="EMBL" id="AYZQ01000004">
    <property type="protein sequence ID" value="KRM71460.1"/>
    <property type="molecule type" value="Genomic_DNA"/>
</dbReference>
<dbReference type="STRING" id="1423727.FC34_GL001573"/>
<evidence type="ECO:0000256" key="2">
    <source>
        <dbReference type="ARBA" id="ARBA00007362"/>
    </source>
</evidence>
<feature type="transmembrane region" description="Helical" evidence="7">
    <location>
        <begin position="241"/>
        <end position="258"/>
    </location>
</feature>
<name>A0A0R2B0C0_9LACO</name>
<gene>
    <name evidence="9" type="ORF">FC34_GL001573</name>
</gene>